<dbReference type="EMBL" id="CAJHUC010002686">
    <property type="protein sequence ID" value="CAD7704186.1"/>
    <property type="molecule type" value="Genomic_DNA"/>
</dbReference>
<comment type="caution">
    <text evidence="2">The sequence shown here is derived from an EMBL/GenBank/DDBJ whole genome shotgun (WGS) entry which is preliminary data.</text>
</comment>
<feature type="signal peptide" evidence="1">
    <location>
        <begin position="1"/>
        <end position="23"/>
    </location>
</feature>
<sequence length="130" mass="15199">MELAKFMLLALAALATLASDARADSSLSTGDHETQLSERSRKLLCYKPHCCDHWDYHKCTCYSTKYGWKYYDGKCYETKKCPHCCEDCYDGHCKKEKYGWYISDGKCYEYSKCPHCCGKCDYKDHYTHCK</sequence>
<dbReference type="AlphaFoldDB" id="A0A8S1JDC2"/>
<name>A0A8S1JDC2_9CHLO</name>
<gene>
    <name evidence="2" type="ORF">OSTQU699_LOCUS9543</name>
</gene>
<accession>A0A8S1JDC2</accession>
<evidence type="ECO:0000313" key="3">
    <source>
        <dbReference type="Proteomes" id="UP000708148"/>
    </source>
</evidence>
<feature type="chain" id="PRO_5035785795" evidence="1">
    <location>
        <begin position="24"/>
        <end position="130"/>
    </location>
</feature>
<reference evidence="2" key="1">
    <citation type="submission" date="2020-12" db="EMBL/GenBank/DDBJ databases">
        <authorList>
            <person name="Iha C."/>
        </authorList>
    </citation>
    <scope>NUCLEOTIDE SEQUENCE</scope>
</reference>
<protein>
    <submittedName>
        <fullName evidence="2">Uncharacterized protein</fullName>
    </submittedName>
</protein>
<proteinExistence type="predicted"/>
<evidence type="ECO:0000256" key="1">
    <source>
        <dbReference type="SAM" id="SignalP"/>
    </source>
</evidence>
<keyword evidence="3" id="KW-1185">Reference proteome</keyword>
<dbReference type="Proteomes" id="UP000708148">
    <property type="component" value="Unassembled WGS sequence"/>
</dbReference>
<keyword evidence="1" id="KW-0732">Signal</keyword>
<evidence type="ECO:0000313" key="2">
    <source>
        <dbReference type="EMBL" id="CAD7704186.1"/>
    </source>
</evidence>
<organism evidence="2 3">
    <name type="scientific">Ostreobium quekettii</name>
    <dbReference type="NCBI Taxonomy" id="121088"/>
    <lineage>
        <taxon>Eukaryota</taxon>
        <taxon>Viridiplantae</taxon>
        <taxon>Chlorophyta</taxon>
        <taxon>core chlorophytes</taxon>
        <taxon>Ulvophyceae</taxon>
        <taxon>TCBD clade</taxon>
        <taxon>Bryopsidales</taxon>
        <taxon>Ostreobineae</taxon>
        <taxon>Ostreobiaceae</taxon>
        <taxon>Ostreobium</taxon>
    </lineage>
</organism>